<gene>
    <name evidence="1" type="ORF">SAMN05216268_119111</name>
</gene>
<proteinExistence type="predicted"/>
<dbReference type="Proteomes" id="UP000184388">
    <property type="component" value="Unassembled WGS sequence"/>
</dbReference>
<organism evidence="1 2">
    <name type="scientific">Streptomyces yunnanensis</name>
    <dbReference type="NCBI Taxonomy" id="156453"/>
    <lineage>
        <taxon>Bacteria</taxon>
        <taxon>Bacillati</taxon>
        <taxon>Actinomycetota</taxon>
        <taxon>Actinomycetes</taxon>
        <taxon>Kitasatosporales</taxon>
        <taxon>Streptomycetaceae</taxon>
        <taxon>Streptomyces</taxon>
    </lineage>
</organism>
<dbReference type="RefSeq" id="WP_143179735.1">
    <property type="nucleotide sequence ID" value="NZ_FRBK01000019.1"/>
</dbReference>
<protein>
    <submittedName>
        <fullName evidence="1">Uncharacterized protein</fullName>
    </submittedName>
</protein>
<dbReference type="AlphaFoldDB" id="A0A9X8N5P9"/>
<accession>A0A9X8N5P9</accession>
<evidence type="ECO:0000313" key="2">
    <source>
        <dbReference type="Proteomes" id="UP000184388"/>
    </source>
</evidence>
<dbReference type="EMBL" id="FRBK01000019">
    <property type="protein sequence ID" value="SHN08947.1"/>
    <property type="molecule type" value="Genomic_DNA"/>
</dbReference>
<name>A0A9X8N5P9_9ACTN</name>
<sequence length="107" mass="12225">MSREKVLKSLRWKVSYTYACLCQPRCYWTEIRGRHNNRLGIFLVPGGELLGAEAAAAHIAQQHGHRNISDIRMRQESTAERDARLVQLRREEAQVARGIHWAMGGAN</sequence>
<comment type="caution">
    <text evidence="1">The sequence shown here is derived from an EMBL/GenBank/DDBJ whole genome shotgun (WGS) entry which is preliminary data.</text>
</comment>
<evidence type="ECO:0000313" key="1">
    <source>
        <dbReference type="EMBL" id="SHN08947.1"/>
    </source>
</evidence>
<reference evidence="2" key="1">
    <citation type="submission" date="2016-11" db="EMBL/GenBank/DDBJ databases">
        <authorList>
            <person name="Jaros S."/>
            <person name="Januszkiewicz K."/>
            <person name="Wedrychowicz H."/>
        </authorList>
    </citation>
    <scope>NUCLEOTIDE SEQUENCE [LARGE SCALE GENOMIC DNA]</scope>
    <source>
        <strain evidence="2">CGMCC 4.3555</strain>
    </source>
</reference>